<reference evidence="4" key="2">
    <citation type="submission" date="2020-11" db="EMBL/GenBank/DDBJ databases">
        <authorList>
            <consortium name="DOE Joint Genome Institute"/>
            <person name="Kuo A."/>
            <person name="Miyauchi S."/>
            <person name="Kiss E."/>
            <person name="Drula E."/>
            <person name="Kohler A."/>
            <person name="Sanchez-Garcia M."/>
            <person name="Andreopoulos B."/>
            <person name="Barry K.W."/>
            <person name="Bonito G."/>
            <person name="Buee M."/>
            <person name="Carver A."/>
            <person name="Chen C."/>
            <person name="Cichocki N."/>
            <person name="Clum A."/>
            <person name="Culley D."/>
            <person name="Crous P.W."/>
            <person name="Fauchery L."/>
            <person name="Girlanda M."/>
            <person name="Hayes R."/>
            <person name="Keri Z."/>
            <person name="Labutti K."/>
            <person name="Lipzen A."/>
            <person name="Lombard V."/>
            <person name="Magnuson J."/>
            <person name="Maillard F."/>
            <person name="Morin E."/>
            <person name="Murat C."/>
            <person name="Nolan M."/>
            <person name="Ohm R."/>
            <person name="Pangilinan J."/>
            <person name="Pereira M."/>
            <person name="Perotto S."/>
            <person name="Peter M."/>
            <person name="Riley R."/>
            <person name="Sitrit Y."/>
            <person name="Stielow B."/>
            <person name="Szollosi G."/>
            <person name="Zifcakova L."/>
            <person name="Stursova M."/>
            <person name="Spatafora J.W."/>
            <person name="Tedersoo L."/>
            <person name="Vaario L.-M."/>
            <person name="Yamada A."/>
            <person name="Yan M."/>
            <person name="Wang P."/>
            <person name="Xu J."/>
            <person name="Bruns T."/>
            <person name="Baldrian P."/>
            <person name="Vilgalys R."/>
            <person name="Henrissat B."/>
            <person name="Grigoriev I.V."/>
            <person name="Hibbett D."/>
            <person name="Nagy L.G."/>
            <person name="Martin F.M."/>
        </authorList>
    </citation>
    <scope>NUCLEOTIDE SEQUENCE</scope>
    <source>
        <strain evidence="4">UH-Tt-Lm1</strain>
    </source>
</reference>
<feature type="compositionally biased region" description="Polar residues" evidence="1">
    <location>
        <begin position="86"/>
        <end position="95"/>
    </location>
</feature>
<evidence type="ECO:0008006" key="6">
    <source>
        <dbReference type="Google" id="ProtNLM"/>
    </source>
</evidence>
<organism evidence="4 5">
    <name type="scientific">Thelephora terrestris</name>
    <dbReference type="NCBI Taxonomy" id="56493"/>
    <lineage>
        <taxon>Eukaryota</taxon>
        <taxon>Fungi</taxon>
        <taxon>Dikarya</taxon>
        <taxon>Basidiomycota</taxon>
        <taxon>Agaricomycotina</taxon>
        <taxon>Agaricomycetes</taxon>
        <taxon>Thelephorales</taxon>
        <taxon>Thelephoraceae</taxon>
        <taxon>Thelephora</taxon>
    </lineage>
</organism>
<protein>
    <recommendedName>
        <fullName evidence="6">CRIB domain-containing protein</fullName>
    </recommendedName>
</protein>
<dbReference type="PROSITE" id="PS50108">
    <property type="entry name" value="CRIB"/>
    <property type="match status" value="1"/>
</dbReference>
<feature type="domain" description="CRIB" evidence="2">
    <location>
        <begin position="235"/>
        <end position="250"/>
    </location>
</feature>
<comment type="caution">
    <text evidence="4">The sequence shown here is derived from an EMBL/GenBank/DDBJ whole genome shotgun (WGS) entry which is preliminary data.</text>
</comment>
<evidence type="ECO:0000259" key="3">
    <source>
        <dbReference type="PROSITE" id="PS50229"/>
    </source>
</evidence>
<dbReference type="InterPro" id="IPR000095">
    <property type="entry name" value="CRIB_dom"/>
</dbReference>
<dbReference type="Gene3D" id="2.30.29.30">
    <property type="entry name" value="Pleckstrin-homology domain (PH domain)/Phosphotyrosine-binding domain (PTB)"/>
    <property type="match status" value="1"/>
</dbReference>
<dbReference type="Proteomes" id="UP000736335">
    <property type="component" value="Unassembled WGS sequence"/>
</dbReference>
<name>A0A9P6L3Q9_9AGAM</name>
<dbReference type="OrthoDB" id="3260578at2759"/>
<feature type="region of interest" description="Disordered" evidence="1">
    <location>
        <begin position="70"/>
        <end position="98"/>
    </location>
</feature>
<dbReference type="InterPro" id="IPR011993">
    <property type="entry name" value="PH-like_dom_sf"/>
</dbReference>
<sequence length="351" mass="38622">MPHYATTTLTADDKRRVISALPPSTSHIFAMARGQIYHAPFTATSPSEWEPLDLRGAIVFGREAREYEIRDDASSEKSSLGSFKSAGTSGTSRSSMMVAGAVSEEPESMPGMGEGDGVTDLAGGLKVRDDDDLWFRLVEIGPHQKKLAKVVWRQPVLPASSDYRVLVPFFHGFSGNSRLFGFKFEDDDEAHQFYEAVMVRTRARPLVKPSSGPLSWGKSVRRRKTKTFTPTLNQITDPEPGSFQHKAHVGLDESGNVVAEGGVDRRWTDVLGGPARPKVSCIYVEAFGSTLTLILTRCYIASTIFHHSRLEQVEKISTGLITMPMSDPSLPPLSVFYFPPSMDDCSNFGDL</sequence>
<reference evidence="4" key="1">
    <citation type="journal article" date="2020" name="Nat. Commun.">
        <title>Large-scale genome sequencing of mycorrhizal fungi provides insights into the early evolution of symbiotic traits.</title>
        <authorList>
            <person name="Miyauchi S."/>
            <person name="Kiss E."/>
            <person name="Kuo A."/>
            <person name="Drula E."/>
            <person name="Kohler A."/>
            <person name="Sanchez-Garcia M."/>
            <person name="Morin E."/>
            <person name="Andreopoulos B."/>
            <person name="Barry K.W."/>
            <person name="Bonito G."/>
            <person name="Buee M."/>
            <person name="Carver A."/>
            <person name="Chen C."/>
            <person name="Cichocki N."/>
            <person name="Clum A."/>
            <person name="Culley D."/>
            <person name="Crous P.W."/>
            <person name="Fauchery L."/>
            <person name="Girlanda M."/>
            <person name="Hayes R.D."/>
            <person name="Keri Z."/>
            <person name="LaButti K."/>
            <person name="Lipzen A."/>
            <person name="Lombard V."/>
            <person name="Magnuson J."/>
            <person name="Maillard F."/>
            <person name="Murat C."/>
            <person name="Nolan M."/>
            <person name="Ohm R.A."/>
            <person name="Pangilinan J."/>
            <person name="Pereira M.F."/>
            <person name="Perotto S."/>
            <person name="Peter M."/>
            <person name="Pfister S."/>
            <person name="Riley R."/>
            <person name="Sitrit Y."/>
            <person name="Stielow J.B."/>
            <person name="Szollosi G."/>
            <person name="Zifcakova L."/>
            <person name="Stursova M."/>
            <person name="Spatafora J.W."/>
            <person name="Tedersoo L."/>
            <person name="Vaario L.M."/>
            <person name="Yamada A."/>
            <person name="Yan M."/>
            <person name="Wang P."/>
            <person name="Xu J."/>
            <person name="Bruns T."/>
            <person name="Baldrian P."/>
            <person name="Vilgalys R."/>
            <person name="Dunand C."/>
            <person name="Henrissat B."/>
            <person name="Grigoriev I.V."/>
            <person name="Hibbett D."/>
            <person name="Nagy L.G."/>
            <person name="Martin F.M."/>
        </authorList>
    </citation>
    <scope>NUCLEOTIDE SEQUENCE</scope>
    <source>
        <strain evidence="4">UH-Tt-Lm1</strain>
    </source>
</reference>
<dbReference type="EMBL" id="WIUZ02000014">
    <property type="protein sequence ID" value="KAF9781402.1"/>
    <property type="molecule type" value="Genomic_DNA"/>
</dbReference>
<evidence type="ECO:0000259" key="2">
    <source>
        <dbReference type="PROSITE" id="PS50108"/>
    </source>
</evidence>
<evidence type="ECO:0000256" key="1">
    <source>
        <dbReference type="SAM" id="MobiDB-lite"/>
    </source>
</evidence>
<proteinExistence type="predicted"/>
<feature type="domain" description="WH1" evidence="3">
    <location>
        <begin position="81"/>
        <end position="204"/>
    </location>
</feature>
<dbReference type="InterPro" id="IPR000697">
    <property type="entry name" value="WH1/EVH1_dom"/>
</dbReference>
<dbReference type="SUPFAM" id="SSF50729">
    <property type="entry name" value="PH domain-like"/>
    <property type="match status" value="1"/>
</dbReference>
<evidence type="ECO:0000313" key="5">
    <source>
        <dbReference type="Proteomes" id="UP000736335"/>
    </source>
</evidence>
<keyword evidence="5" id="KW-1185">Reference proteome</keyword>
<feature type="compositionally biased region" description="Low complexity" evidence="1">
    <location>
        <begin position="76"/>
        <end position="85"/>
    </location>
</feature>
<accession>A0A9P6L3Q9</accession>
<dbReference type="AlphaFoldDB" id="A0A9P6L3Q9"/>
<gene>
    <name evidence="4" type="ORF">BJ322DRAFT_1112098</name>
</gene>
<dbReference type="PROSITE" id="PS50229">
    <property type="entry name" value="WH1"/>
    <property type="match status" value="1"/>
</dbReference>
<evidence type="ECO:0000313" key="4">
    <source>
        <dbReference type="EMBL" id="KAF9781402.1"/>
    </source>
</evidence>